<dbReference type="InterPro" id="IPR050327">
    <property type="entry name" value="Proton-linked_MCT"/>
</dbReference>
<proteinExistence type="predicted"/>
<feature type="transmembrane region" description="Helical" evidence="1">
    <location>
        <begin position="180"/>
        <end position="206"/>
    </location>
</feature>
<name>A0A1V9ZPJ0_ACHHY</name>
<sequence length="581" mass="63514">MDAFIRYWTVQVPTKTPFEIAGELWLLSFPNPFGSNGEFMTWRCLRFHRWYLLVATFLVDFCCGAFLAFPMLGPTMDLLFVGHVTAGHDYVLNIEYSACVFYSFIGMVCGPALERRSPRVGMVVGSVLMVAGLIVSHIAVSHASFGLLVVGYGAFLGTGTIFVHLTAVSTTQKWFPDYRGIAMGICCSGFAAGFSGWSVIFLFTIGSANGISTETVGRVFPIALLIMVPILILAVVVIRSPPPMYIVNGLDVHCIAVDPTLPGAGYVQEEFLNCGMTLVNYDAMRVATPRSLYYQQVKALSLAQCIVSTDFLLLYFAFSISSLPEVAFAAKLTEVTAVIFTKGDKEKTSAIAMTTIGATAVGRLIAPSMSDALIRGLDMNPGMARKIAFMFFLGVECIVIFRLKHSVETLDLSEFEWTTALLAFTCGSAYSTVPCFLIDLYGVYNMGTMYGIMVTSGIFVLLSVGLSQANNSIDDPVILASHLNTIGYLLIVSWFLMWLVRTNSADRFYPGYQITLFGKVLVQIPFASLQSVTATTADPFLDLSSPPRASVYHWEVDDVSVVGDTTLVDSRVLERTNPIPF</sequence>
<evidence type="ECO:0000313" key="3">
    <source>
        <dbReference type="Proteomes" id="UP000243579"/>
    </source>
</evidence>
<dbReference type="OrthoDB" id="63490at2759"/>
<dbReference type="Gene3D" id="1.20.1250.20">
    <property type="entry name" value="MFS general substrate transporter like domains"/>
    <property type="match status" value="1"/>
</dbReference>
<evidence type="ECO:0000313" key="2">
    <source>
        <dbReference type="EMBL" id="OQR99896.1"/>
    </source>
</evidence>
<dbReference type="PANTHER" id="PTHR11360">
    <property type="entry name" value="MONOCARBOXYLATE TRANSPORTER"/>
    <property type="match status" value="1"/>
</dbReference>
<feature type="transmembrane region" description="Helical" evidence="1">
    <location>
        <begin position="478"/>
        <end position="500"/>
    </location>
</feature>
<reference evidence="2 3" key="1">
    <citation type="journal article" date="2014" name="Genome Biol. Evol.">
        <title>The secreted proteins of Achlya hypogyna and Thraustotheca clavata identify the ancestral oomycete secretome and reveal gene acquisitions by horizontal gene transfer.</title>
        <authorList>
            <person name="Misner I."/>
            <person name="Blouin N."/>
            <person name="Leonard G."/>
            <person name="Richards T.A."/>
            <person name="Lane C.E."/>
        </authorList>
    </citation>
    <scope>NUCLEOTIDE SEQUENCE [LARGE SCALE GENOMIC DNA]</scope>
    <source>
        <strain evidence="2 3">ATCC 48635</strain>
    </source>
</reference>
<gene>
    <name evidence="2" type="ORF">ACHHYP_03979</name>
</gene>
<feature type="transmembrane region" description="Helical" evidence="1">
    <location>
        <begin position="90"/>
        <end position="113"/>
    </location>
</feature>
<dbReference type="STRING" id="1202772.A0A1V9ZPJ0"/>
<keyword evidence="3" id="KW-1185">Reference proteome</keyword>
<dbReference type="EMBL" id="JNBR01000036">
    <property type="protein sequence ID" value="OQR99896.1"/>
    <property type="molecule type" value="Genomic_DNA"/>
</dbReference>
<keyword evidence="1" id="KW-1133">Transmembrane helix</keyword>
<dbReference type="AlphaFoldDB" id="A0A1V9ZPJ0"/>
<keyword evidence="1" id="KW-0472">Membrane</keyword>
<organism evidence="2 3">
    <name type="scientific">Achlya hypogyna</name>
    <name type="common">Oomycete</name>
    <name type="synonym">Protoachlya hypogyna</name>
    <dbReference type="NCBI Taxonomy" id="1202772"/>
    <lineage>
        <taxon>Eukaryota</taxon>
        <taxon>Sar</taxon>
        <taxon>Stramenopiles</taxon>
        <taxon>Oomycota</taxon>
        <taxon>Saprolegniomycetes</taxon>
        <taxon>Saprolegniales</taxon>
        <taxon>Achlyaceae</taxon>
        <taxon>Achlya</taxon>
    </lineage>
</organism>
<feature type="transmembrane region" description="Helical" evidence="1">
    <location>
        <begin position="145"/>
        <end position="168"/>
    </location>
</feature>
<feature type="transmembrane region" description="Helical" evidence="1">
    <location>
        <begin position="348"/>
        <end position="366"/>
    </location>
</feature>
<feature type="transmembrane region" description="Helical" evidence="1">
    <location>
        <begin position="448"/>
        <end position="466"/>
    </location>
</feature>
<comment type="caution">
    <text evidence="2">The sequence shown here is derived from an EMBL/GenBank/DDBJ whole genome shotgun (WGS) entry which is preliminary data.</text>
</comment>
<feature type="transmembrane region" description="Helical" evidence="1">
    <location>
        <begin position="50"/>
        <end position="70"/>
    </location>
</feature>
<feature type="transmembrane region" description="Helical" evidence="1">
    <location>
        <begin position="299"/>
        <end position="318"/>
    </location>
</feature>
<dbReference type="Proteomes" id="UP000243579">
    <property type="component" value="Unassembled WGS sequence"/>
</dbReference>
<keyword evidence="1" id="KW-0812">Transmembrane</keyword>
<feature type="transmembrane region" description="Helical" evidence="1">
    <location>
        <begin position="120"/>
        <end position="139"/>
    </location>
</feature>
<evidence type="ECO:0000256" key="1">
    <source>
        <dbReference type="SAM" id="Phobius"/>
    </source>
</evidence>
<protein>
    <submittedName>
        <fullName evidence="2">Major Facilitator Superfamily (MFS)</fullName>
    </submittedName>
</protein>
<dbReference type="InterPro" id="IPR036259">
    <property type="entry name" value="MFS_trans_sf"/>
</dbReference>
<feature type="transmembrane region" description="Helical" evidence="1">
    <location>
        <begin position="417"/>
        <end position="441"/>
    </location>
</feature>
<feature type="transmembrane region" description="Helical" evidence="1">
    <location>
        <begin position="218"/>
        <end position="238"/>
    </location>
</feature>
<dbReference type="SUPFAM" id="SSF103473">
    <property type="entry name" value="MFS general substrate transporter"/>
    <property type="match status" value="1"/>
</dbReference>
<accession>A0A1V9ZPJ0</accession>
<feature type="transmembrane region" description="Helical" evidence="1">
    <location>
        <begin position="387"/>
        <end position="405"/>
    </location>
</feature>